<reference evidence="2" key="1">
    <citation type="journal article" date="2018" name="Gigascience">
        <title>Genome assembly of the Pink Ipe (Handroanthus impetiginosus, Bignoniaceae), a highly valued, ecologically keystone Neotropical timber forest tree.</title>
        <authorList>
            <person name="Silva-Junior O.B."/>
            <person name="Grattapaglia D."/>
            <person name="Novaes E."/>
            <person name="Collevatti R.G."/>
        </authorList>
    </citation>
    <scope>NUCLEOTIDE SEQUENCE [LARGE SCALE GENOMIC DNA]</scope>
    <source>
        <strain evidence="2">cv. UFG-1</strain>
    </source>
</reference>
<sequence>MKKWVELLPVFVPFFTLETNNPPNQPSEYGIRYLERLMKRSVFIHYDFHQLFIHYEHQRSRPHPHERSVPCNVRTTLSKIH</sequence>
<evidence type="ECO:0000313" key="2">
    <source>
        <dbReference type="Proteomes" id="UP000231279"/>
    </source>
</evidence>
<keyword evidence="2" id="KW-1185">Reference proteome</keyword>
<dbReference type="Proteomes" id="UP000231279">
    <property type="component" value="Unassembled WGS sequence"/>
</dbReference>
<protein>
    <submittedName>
        <fullName evidence="1">Uncharacterized protein</fullName>
    </submittedName>
</protein>
<comment type="caution">
    <text evidence="1">The sequence shown here is derived from an EMBL/GenBank/DDBJ whole genome shotgun (WGS) entry which is preliminary data.</text>
</comment>
<dbReference type="AlphaFoldDB" id="A0A2G9FV21"/>
<proteinExistence type="predicted"/>
<accession>A0A2G9FV21</accession>
<gene>
    <name evidence="1" type="ORF">CDL12_30563</name>
</gene>
<name>A0A2G9FV21_9LAMI</name>
<dbReference type="EMBL" id="NKXS01012769">
    <property type="protein sequence ID" value="PIM96976.1"/>
    <property type="molecule type" value="Genomic_DNA"/>
</dbReference>
<evidence type="ECO:0000313" key="1">
    <source>
        <dbReference type="EMBL" id="PIM96976.1"/>
    </source>
</evidence>
<organism evidence="1 2">
    <name type="scientific">Handroanthus impetiginosus</name>
    <dbReference type="NCBI Taxonomy" id="429701"/>
    <lineage>
        <taxon>Eukaryota</taxon>
        <taxon>Viridiplantae</taxon>
        <taxon>Streptophyta</taxon>
        <taxon>Embryophyta</taxon>
        <taxon>Tracheophyta</taxon>
        <taxon>Spermatophyta</taxon>
        <taxon>Magnoliopsida</taxon>
        <taxon>eudicotyledons</taxon>
        <taxon>Gunneridae</taxon>
        <taxon>Pentapetalae</taxon>
        <taxon>asterids</taxon>
        <taxon>lamiids</taxon>
        <taxon>Lamiales</taxon>
        <taxon>Bignoniaceae</taxon>
        <taxon>Crescentiina</taxon>
        <taxon>Tabebuia alliance</taxon>
        <taxon>Handroanthus</taxon>
    </lineage>
</organism>